<organism evidence="5 6">
    <name type="scientific">Limnochorda pilosa</name>
    <dbReference type="NCBI Taxonomy" id="1555112"/>
    <lineage>
        <taxon>Bacteria</taxon>
        <taxon>Bacillati</taxon>
        <taxon>Bacillota</taxon>
        <taxon>Limnochordia</taxon>
        <taxon>Limnochordales</taxon>
        <taxon>Limnochordaceae</taxon>
        <taxon>Limnochorda</taxon>
    </lineage>
</organism>
<evidence type="ECO:0000313" key="5">
    <source>
        <dbReference type="EMBL" id="BAS27854.1"/>
    </source>
</evidence>
<sequence length="380" mass="41560">MDLYTQLGLRPMINAAGTYTVLGGSRMPVEVLEAMNAAAGSFASIPEFQRRVHQRLAELTHNEAAFVVTGCAAGLYLSAATAAVQRLGLRPSELTPSRMAEAEVVVFRSHRNPYDWAVRQLGARLVEVGYPNEIQPVTESDFRAVFTDRTTAVLYTVSGWTAPGALPLRDVRRITLEYGVPLLVDAAAQLPPVENLWRFTREEGADAVIFSGGKDLRGPQASGLIVGRQGFVDLLAEVAFPAYGIGRMLKVGREEMAGLLSAVERYVSLDHAARKQWCEEQVELARRGLASLPGVTVERSYPNEAGQPLPRALVRWMGRPEMAKRVQEKLLAGDPTIAAHIDEKDGLFLNPMTLEEGEMSLIVDRVKAILADLAVDARRS</sequence>
<keyword evidence="2 4" id="KW-0663">Pyridoxal phosphate</keyword>
<protein>
    <recommendedName>
        <fullName evidence="7">Selenocysteine synthase</fullName>
    </recommendedName>
</protein>
<dbReference type="InterPro" id="IPR015421">
    <property type="entry name" value="PyrdxlP-dep_Trfase_major"/>
</dbReference>
<reference evidence="6" key="2">
    <citation type="journal article" date="2016" name="Int. J. Syst. Evol. Microbiol.">
        <title>Complete genome sequence and cell structure of Limnochorda pilosa, a Gram-negative spore-former within the phylum Firmicutes.</title>
        <authorList>
            <person name="Watanabe M."/>
            <person name="Kojima H."/>
            <person name="Fukui M."/>
        </authorList>
    </citation>
    <scope>NUCLEOTIDE SEQUENCE [LARGE SCALE GENOMIC DNA]</scope>
    <source>
        <strain evidence="6">HC45</strain>
    </source>
</reference>
<evidence type="ECO:0000256" key="1">
    <source>
        <dbReference type="ARBA" id="ARBA00001933"/>
    </source>
</evidence>
<dbReference type="PANTHER" id="PTHR32328:SF0">
    <property type="entry name" value="L-SERYL-TRNA(SEC) SELENIUM TRANSFERASE"/>
    <property type="match status" value="1"/>
</dbReference>
<dbReference type="GO" id="GO:0004125">
    <property type="term" value="F:L-seryl-tRNA(Sec) selenium transferase activity"/>
    <property type="evidence" value="ECO:0007669"/>
    <property type="project" value="TreeGrafter"/>
</dbReference>
<keyword evidence="6" id="KW-1185">Reference proteome</keyword>
<name>A0A0K2SLZ9_LIMPI</name>
<dbReference type="InterPro" id="IPR018319">
    <property type="entry name" value="SelA-like"/>
</dbReference>
<comment type="cofactor">
    <cofactor evidence="1 4">
        <name>pyridoxal 5'-phosphate</name>
        <dbReference type="ChEBI" id="CHEBI:597326"/>
    </cofactor>
</comment>
<dbReference type="PANTHER" id="PTHR32328">
    <property type="entry name" value="L-SERYL-TRNA(SEC) SELENIUM TRANSFERASE"/>
    <property type="match status" value="1"/>
</dbReference>
<evidence type="ECO:0000313" key="6">
    <source>
        <dbReference type="Proteomes" id="UP000065807"/>
    </source>
</evidence>
<dbReference type="Gene3D" id="3.40.640.10">
    <property type="entry name" value="Type I PLP-dependent aspartate aminotransferase-like (Major domain)"/>
    <property type="match status" value="1"/>
</dbReference>
<comment type="similarity">
    <text evidence="3">Belongs to the SelA family.</text>
</comment>
<dbReference type="AlphaFoldDB" id="A0A0K2SLZ9"/>
<dbReference type="KEGG" id="lpil:LIP_2013"/>
<feature type="modified residue" description="N6-(pyridoxal phosphate)lysine" evidence="4">
    <location>
        <position position="214"/>
    </location>
</feature>
<gene>
    <name evidence="5" type="ORF">LIP_2013</name>
</gene>
<evidence type="ECO:0008006" key="7">
    <source>
        <dbReference type="Google" id="ProtNLM"/>
    </source>
</evidence>
<dbReference type="OrthoDB" id="9787096at2"/>
<dbReference type="PATRIC" id="fig|1555112.3.peg.2047"/>
<dbReference type="STRING" id="1555112.LIP_2013"/>
<evidence type="ECO:0000256" key="2">
    <source>
        <dbReference type="ARBA" id="ARBA00022898"/>
    </source>
</evidence>
<dbReference type="RefSeq" id="WP_068137298.1">
    <property type="nucleotide sequence ID" value="NZ_AP014924.1"/>
</dbReference>
<dbReference type="EMBL" id="AP014924">
    <property type="protein sequence ID" value="BAS27854.1"/>
    <property type="molecule type" value="Genomic_DNA"/>
</dbReference>
<dbReference type="SUPFAM" id="SSF53383">
    <property type="entry name" value="PLP-dependent transferases"/>
    <property type="match status" value="1"/>
</dbReference>
<reference evidence="6" key="1">
    <citation type="submission" date="2015-07" db="EMBL/GenBank/DDBJ databases">
        <title>Complete genome sequence and phylogenetic analysis of Limnochorda pilosa.</title>
        <authorList>
            <person name="Watanabe M."/>
            <person name="Kojima H."/>
            <person name="Fukui M."/>
        </authorList>
    </citation>
    <scope>NUCLEOTIDE SEQUENCE [LARGE SCALE GENOMIC DNA]</scope>
    <source>
        <strain evidence="6">HC45</strain>
    </source>
</reference>
<accession>A0A0K2SLZ9</accession>
<dbReference type="InterPro" id="IPR015424">
    <property type="entry name" value="PyrdxlP-dep_Trfase"/>
</dbReference>
<dbReference type="Proteomes" id="UP000065807">
    <property type="component" value="Chromosome"/>
</dbReference>
<proteinExistence type="inferred from homology"/>
<dbReference type="Pfam" id="PF03841">
    <property type="entry name" value="SelA"/>
    <property type="match status" value="1"/>
</dbReference>
<evidence type="ECO:0000256" key="3">
    <source>
        <dbReference type="ARBA" id="ARBA00044507"/>
    </source>
</evidence>
<evidence type="ECO:0000256" key="4">
    <source>
        <dbReference type="PIRSR" id="PIRSR618319-50"/>
    </source>
</evidence>